<evidence type="ECO:0000313" key="11">
    <source>
        <dbReference type="Proteomes" id="UP000012589"/>
    </source>
</evidence>
<evidence type="ECO:0000313" key="10">
    <source>
        <dbReference type="EMBL" id="EMZ37046.1"/>
    </source>
</evidence>
<evidence type="ECO:0000256" key="6">
    <source>
        <dbReference type="ARBA" id="ARBA00022759"/>
    </source>
</evidence>
<dbReference type="OrthoDB" id="9807740at2"/>
<evidence type="ECO:0000256" key="3">
    <source>
        <dbReference type="ARBA" id="ARBA00022552"/>
    </source>
</evidence>
<evidence type="ECO:0000256" key="7">
    <source>
        <dbReference type="ARBA" id="ARBA00022801"/>
    </source>
</evidence>
<feature type="binding site" evidence="9">
    <location>
        <position position="134"/>
    </location>
    <ligand>
        <name>Zn(2+)</name>
        <dbReference type="ChEBI" id="CHEBI:29105"/>
        <note>catalytic</note>
    </ligand>
</feature>
<dbReference type="EC" id="3.1.-.-" evidence="9"/>
<comment type="function">
    <text evidence="9">Single strand-specific metallo-endoribonuclease involved in late-stage 70S ribosome quality control and in maturation of the 3' terminus of the 16S rRNA.</text>
</comment>
<reference evidence="10 11" key="1">
    <citation type="journal article" date="2014" name="Genome Announc.">
        <title>Draft genome sequences of the altered schaedler flora, a defined bacterial community from gnotobiotic mice.</title>
        <authorList>
            <person name="Wannemuehler M.J."/>
            <person name="Overstreet A.M."/>
            <person name="Ward D.V."/>
            <person name="Phillips G.J."/>
        </authorList>
    </citation>
    <scope>NUCLEOTIDE SEQUENCE [LARGE SCALE GENOMIC DNA]</scope>
    <source>
        <strain evidence="10 11">ASF492</strain>
    </source>
</reference>
<dbReference type="EMBL" id="AQFT01000015">
    <property type="protein sequence ID" value="EMZ37046.1"/>
    <property type="molecule type" value="Genomic_DNA"/>
</dbReference>
<keyword evidence="6 9" id="KW-0255">Endonuclease</keyword>
<dbReference type="InterPro" id="IPR023091">
    <property type="entry name" value="MetalPrtase_cat_dom_sf_prd"/>
</dbReference>
<dbReference type="NCBIfam" id="TIGR00043">
    <property type="entry name" value="rRNA maturation RNase YbeY"/>
    <property type="match status" value="1"/>
</dbReference>
<dbReference type="HOGENOM" id="CLU_106710_3_0_9"/>
<name>N2B9H9_9FIRM</name>
<accession>N2B9H9</accession>
<dbReference type="GO" id="GO:0004222">
    <property type="term" value="F:metalloendopeptidase activity"/>
    <property type="evidence" value="ECO:0007669"/>
    <property type="project" value="InterPro"/>
</dbReference>
<keyword evidence="11" id="KW-1185">Reference proteome</keyword>
<dbReference type="PANTHER" id="PTHR46986">
    <property type="entry name" value="ENDORIBONUCLEASE YBEY, CHLOROPLASTIC"/>
    <property type="match status" value="1"/>
</dbReference>
<evidence type="ECO:0000256" key="2">
    <source>
        <dbReference type="ARBA" id="ARBA00022517"/>
    </source>
</evidence>
<dbReference type="GO" id="GO:0006364">
    <property type="term" value="P:rRNA processing"/>
    <property type="evidence" value="ECO:0007669"/>
    <property type="project" value="UniProtKB-UniRule"/>
</dbReference>
<comment type="subcellular location">
    <subcellularLocation>
        <location evidence="9">Cytoplasm</location>
    </subcellularLocation>
</comment>
<keyword evidence="5 9" id="KW-0479">Metal-binding</keyword>
<dbReference type="PATRIC" id="fig|1235802.3.peg.559"/>
<dbReference type="InterPro" id="IPR020549">
    <property type="entry name" value="YbeY_CS"/>
</dbReference>
<keyword evidence="3 9" id="KW-0698">rRNA processing</keyword>
<sequence>MTISVEEEISADLSFDYEKTAGDVIRYTIAHEKFPFEAEVNLLLTDDEGIQMMNKEFRDIDSPTDVLSFPMIRYESAGDFSNLEADADNFNPDTGEVVLGDIILNTERVTQQAESFGHSQLREFAFLIVHSMLHLFGYDHMTDEEAAVMEQVQREILEEMHILR</sequence>
<dbReference type="GO" id="GO:0005737">
    <property type="term" value="C:cytoplasm"/>
    <property type="evidence" value="ECO:0007669"/>
    <property type="project" value="UniProtKB-SubCell"/>
</dbReference>
<protein>
    <recommendedName>
        <fullName evidence="9">Endoribonuclease YbeY</fullName>
        <ecNumber evidence="9">3.1.-.-</ecNumber>
    </recommendedName>
</protein>
<dbReference type="GO" id="GO:0004521">
    <property type="term" value="F:RNA endonuclease activity"/>
    <property type="evidence" value="ECO:0007669"/>
    <property type="project" value="UniProtKB-UniRule"/>
</dbReference>
<keyword evidence="9" id="KW-0963">Cytoplasm</keyword>
<proteinExistence type="inferred from homology"/>
<evidence type="ECO:0000256" key="4">
    <source>
        <dbReference type="ARBA" id="ARBA00022722"/>
    </source>
</evidence>
<dbReference type="eggNOG" id="COG0319">
    <property type="taxonomic scope" value="Bacteria"/>
</dbReference>
<comment type="caution">
    <text evidence="10">The sequence shown here is derived from an EMBL/GenBank/DDBJ whole genome shotgun (WGS) entry which is preliminary data.</text>
</comment>
<dbReference type="Gene3D" id="3.40.390.30">
    <property type="entry name" value="Metalloproteases ('zincins'), catalytic domain"/>
    <property type="match status" value="1"/>
</dbReference>
<dbReference type="STRING" id="1235802.C823_00534"/>
<keyword evidence="4 9" id="KW-0540">Nuclease</keyword>
<keyword evidence="7 9" id="KW-0378">Hydrolase</keyword>
<dbReference type="SUPFAM" id="SSF55486">
    <property type="entry name" value="Metalloproteases ('zincins'), catalytic domain"/>
    <property type="match status" value="1"/>
</dbReference>
<dbReference type="Pfam" id="PF02130">
    <property type="entry name" value="YbeY"/>
    <property type="match status" value="1"/>
</dbReference>
<dbReference type="PROSITE" id="PS01306">
    <property type="entry name" value="UPF0054"/>
    <property type="match status" value="1"/>
</dbReference>
<dbReference type="HAMAP" id="MF_00009">
    <property type="entry name" value="Endoribonucl_YbeY"/>
    <property type="match status" value="1"/>
</dbReference>
<dbReference type="PANTHER" id="PTHR46986:SF1">
    <property type="entry name" value="ENDORIBONUCLEASE YBEY, CHLOROPLASTIC"/>
    <property type="match status" value="1"/>
</dbReference>
<comment type="cofactor">
    <cofactor evidence="9">
        <name>Zn(2+)</name>
        <dbReference type="ChEBI" id="CHEBI:29105"/>
    </cofactor>
    <text evidence="9">Binds 1 zinc ion.</text>
</comment>
<dbReference type="GO" id="GO:0008270">
    <property type="term" value="F:zinc ion binding"/>
    <property type="evidence" value="ECO:0007669"/>
    <property type="project" value="UniProtKB-UniRule"/>
</dbReference>
<feature type="binding site" evidence="9">
    <location>
        <position position="140"/>
    </location>
    <ligand>
        <name>Zn(2+)</name>
        <dbReference type="ChEBI" id="CHEBI:29105"/>
        <note>catalytic</note>
    </ligand>
</feature>
<dbReference type="AlphaFoldDB" id="N2B9H9"/>
<keyword evidence="2 9" id="KW-0690">Ribosome biogenesis</keyword>
<dbReference type="InterPro" id="IPR002036">
    <property type="entry name" value="YbeY"/>
</dbReference>
<comment type="similarity">
    <text evidence="1 9">Belongs to the endoribonuclease YbeY family.</text>
</comment>
<gene>
    <name evidence="9" type="primary">ybeY</name>
    <name evidence="10" type="ORF">C823_00534</name>
</gene>
<dbReference type="Proteomes" id="UP000012589">
    <property type="component" value="Unassembled WGS sequence"/>
</dbReference>
<keyword evidence="8 9" id="KW-0862">Zinc</keyword>
<evidence type="ECO:0000256" key="1">
    <source>
        <dbReference type="ARBA" id="ARBA00010875"/>
    </source>
</evidence>
<evidence type="ECO:0000256" key="9">
    <source>
        <dbReference type="HAMAP-Rule" id="MF_00009"/>
    </source>
</evidence>
<evidence type="ECO:0000256" key="5">
    <source>
        <dbReference type="ARBA" id="ARBA00022723"/>
    </source>
</evidence>
<organism evidence="10 11">
    <name type="scientific">Eubacterium plexicaudatum ASF492</name>
    <dbReference type="NCBI Taxonomy" id="1235802"/>
    <lineage>
        <taxon>Bacteria</taxon>
        <taxon>Bacillati</taxon>
        <taxon>Bacillota</taxon>
        <taxon>Clostridia</taxon>
        <taxon>Eubacteriales</taxon>
        <taxon>Eubacteriaceae</taxon>
        <taxon>Eubacterium</taxon>
    </lineage>
</organism>
<feature type="binding site" evidence="9">
    <location>
        <position position="130"/>
    </location>
    <ligand>
        <name>Zn(2+)</name>
        <dbReference type="ChEBI" id="CHEBI:29105"/>
        <note>catalytic</note>
    </ligand>
</feature>
<evidence type="ECO:0000256" key="8">
    <source>
        <dbReference type="ARBA" id="ARBA00022833"/>
    </source>
</evidence>